<keyword evidence="2" id="KW-0677">Repeat</keyword>
<reference evidence="3 4" key="1">
    <citation type="journal article" date="2022" name="bioRxiv">
        <title>Genomics of Preaxostyla Flagellates Illuminates Evolutionary Transitions and the Path Towards Mitochondrial Loss.</title>
        <authorList>
            <person name="Novak L.V.F."/>
            <person name="Treitli S.C."/>
            <person name="Pyrih J."/>
            <person name="Halakuc P."/>
            <person name="Pipaliya S.V."/>
            <person name="Vacek V."/>
            <person name="Brzon O."/>
            <person name="Soukal P."/>
            <person name="Eme L."/>
            <person name="Dacks J.B."/>
            <person name="Karnkowska A."/>
            <person name="Elias M."/>
            <person name="Hampl V."/>
        </authorList>
    </citation>
    <scope>NUCLEOTIDE SEQUENCE [LARGE SCALE GENOMIC DNA]</scope>
    <source>
        <strain evidence="3">NAU3</strain>
        <tissue evidence="3">Gut</tissue>
    </source>
</reference>
<evidence type="ECO:0000256" key="2">
    <source>
        <dbReference type="ARBA" id="ARBA00022737"/>
    </source>
</evidence>
<organism evidence="3 4">
    <name type="scientific">Blattamonas nauphoetae</name>
    <dbReference type="NCBI Taxonomy" id="2049346"/>
    <lineage>
        <taxon>Eukaryota</taxon>
        <taxon>Metamonada</taxon>
        <taxon>Preaxostyla</taxon>
        <taxon>Oxymonadida</taxon>
        <taxon>Blattamonas</taxon>
    </lineage>
</organism>
<dbReference type="SMART" id="SM00320">
    <property type="entry name" value="WD40"/>
    <property type="match status" value="3"/>
</dbReference>
<dbReference type="PANTHER" id="PTHR44019">
    <property type="entry name" value="WD REPEAT-CONTAINING PROTEIN 55"/>
    <property type="match status" value="1"/>
</dbReference>
<dbReference type="Proteomes" id="UP001281761">
    <property type="component" value="Unassembled WGS sequence"/>
</dbReference>
<dbReference type="InterPro" id="IPR015943">
    <property type="entry name" value="WD40/YVTN_repeat-like_dom_sf"/>
</dbReference>
<name>A0ABQ9X0T8_9EUKA</name>
<dbReference type="InterPro" id="IPR036322">
    <property type="entry name" value="WD40_repeat_dom_sf"/>
</dbReference>
<proteinExistence type="predicted"/>
<evidence type="ECO:0000313" key="4">
    <source>
        <dbReference type="Proteomes" id="UP001281761"/>
    </source>
</evidence>
<keyword evidence="1" id="KW-0853">WD repeat</keyword>
<gene>
    <name evidence="3" type="ORF">BLNAU_19709</name>
</gene>
<dbReference type="InterPro" id="IPR001680">
    <property type="entry name" value="WD40_rpt"/>
</dbReference>
<evidence type="ECO:0000313" key="3">
    <source>
        <dbReference type="EMBL" id="KAK2945379.1"/>
    </source>
</evidence>
<dbReference type="InterPro" id="IPR050505">
    <property type="entry name" value="WDR55/POC1"/>
</dbReference>
<evidence type="ECO:0008006" key="5">
    <source>
        <dbReference type="Google" id="ProtNLM"/>
    </source>
</evidence>
<keyword evidence="4" id="KW-1185">Reference proteome</keyword>
<protein>
    <recommendedName>
        <fullName evidence="5">Anaphase-promoting complex subunit 4 WD40 domain-containing protein</fullName>
    </recommendedName>
</protein>
<dbReference type="Gene3D" id="2.130.10.10">
    <property type="entry name" value="YVTN repeat-like/Quinoprotein amine dehydrogenase"/>
    <property type="match status" value="1"/>
</dbReference>
<dbReference type="SUPFAM" id="SSF50978">
    <property type="entry name" value="WD40 repeat-like"/>
    <property type="match status" value="1"/>
</dbReference>
<evidence type="ECO:0000256" key="1">
    <source>
        <dbReference type="ARBA" id="ARBA00022574"/>
    </source>
</evidence>
<dbReference type="EMBL" id="JARBJD010000263">
    <property type="protein sequence ID" value="KAK2945379.1"/>
    <property type="molecule type" value="Genomic_DNA"/>
</dbReference>
<dbReference type="PANTHER" id="PTHR44019:SF8">
    <property type="entry name" value="POC1 CENTRIOLAR PROTEIN HOMOLOG"/>
    <property type="match status" value="1"/>
</dbReference>
<sequence length="487" mass="53699">MMDTRTSQHSIAGIKRFDEDLAVLEAVQSTRPDGEDYHARLATSYQNLVNQSNKQFLSLSSTIKIDPQPLKFSTSEYVNDRTLNLLMGSEGFMNIFVDMEKRAGRPLPLRVLYSIISIQFCPTNHDRVAILVQPLVDLQSDNIPESSSLFHDEDIPSISLNRSAATNLFLSNDEGGEFDTLIFVISLQTASVIFSCSYPTQITAICWSAFGDSHIFCGCSNGLLFDVDILTKDIITTTASSGMGNRIIGVYSSAKFGTIEIHTVDEEGNFLHYTSDLQVKRRDYMDPPLDSIQIINPALTSIPHVSSTTFISLGGESIVVGYHNGVVIVKEGTLKSLLRTDTQFPVIRAAVHPLSLNSATAILIAFGCFDGTLKVFLRPSETRNRSLNASDEIETHTTLTDPITALSFHPLFSTILAVGTETTFLLIHLIDGVLVQVHTTKPIMSMEWSPDGERLFLGRTDGTSFVFATHFTQSSFTPHFPSFVSSF</sequence>
<accession>A0ABQ9X0T8</accession>
<comment type="caution">
    <text evidence="3">The sequence shown here is derived from an EMBL/GenBank/DDBJ whole genome shotgun (WGS) entry which is preliminary data.</text>
</comment>